<comment type="caution">
    <text evidence="6">The sequence shown here is derived from an EMBL/GenBank/DDBJ whole genome shotgun (WGS) entry which is preliminary data.</text>
</comment>
<reference evidence="6 7" key="1">
    <citation type="submission" date="2019-06" db="EMBL/GenBank/DDBJ databases">
        <title>Whole genome shotgun sequence of Cellulomonas gelida NBRC 3748.</title>
        <authorList>
            <person name="Hosoyama A."/>
            <person name="Uohara A."/>
            <person name="Ohji S."/>
            <person name="Ichikawa N."/>
        </authorList>
    </citation>
    <scope>NUCLEOTIDE SEQUENCE [LARGE SCALE GENOMIC DNA]</scope>
    <source>
        <strain evidence="6 7">NBRC 3748</strain>
    </source>
</reference>
<comment type="similarity">
    <text evidence="2">Belongs to the histone deacetylase family.</text>
</comment>
<dbReference type="Proteomes" id="UP000320461">
    <property type="component" value="Unassembled WGS sequence"/>
</dbReference>
<dbReference type="EMBL" id="BJLQ01000022">
    <property type="protein sequence ID" value="GEA84950.1"/>
    <property type="molecule type" value="Genomic_DNA"/>
</dbReference>
<accession>A0A4Y3KPU3</accession>
<evidence type="ECO:0000313" key="6">
    <source>
        <dbReference type="EMBL" id="GEA84950.1"/>
    </source>
</evidence>
<dbReference type="AlphaFoldDB" id="A0A4Y3KPU3"/>
<comment type="pathway">
    <text evidence="1">Ketone degradation; acetoin degradation.</text>
</comment>
<evidence type="ECO:0000259" key="5">
    <source>
        <dbReference type="Pfam" id="PF00850"/>
    </source>
</evidence>
<dbReference type="InterPro" id="IPR000286">
    <property type="entry name" value="HDACs"/>
</dbReference>
<keyword evidence="4" id="KW-0006">Acetoin catabolism</keyword>
<dbReference type="PANTHER" id="PTHR10625:SF10">
    <property type="entry name" value="HISTONE DEACETYLASE HDAC1"/>
    <property type="match status" value="1"/>
</dbReference>
<dbReference type="SUPFAM" id="SSF52768">
    <property type="entry name" value="Arginase/deacetylase"/>
    <property type="match status" value="1"/>
</dbReference>
<dbReference type="InterPro" id="IPR003085">
    <property type="entry name" value="AcuC"/>
</dbReference>
<dbReference type="CDD" id="cd09994">
    <property type="entry name" value="HDAC_AcuC_like"/>
    <property type="match status" value="1"/>
</dbReference>
<proteinExistence type="inferred from homology"/>
<gene>
    <name evidence="6" type="ORF">CGE01nite_22010</name>
</gene>
<dbReference type="UniPathway" id="UPA00040"/>
<dbReference type="InterPro" id="IPR023696">
    <property type="entry name" value="Ureohydrolase_dom_sf"/>
</dbReference>
<evidence type="ECO:0000256" key="1">
    <source>
        <dbReference type="ARBA" id="ARBA00005101"/>
    </source>
</evidence>
<organism evidence="6 7">
    <name type="scientific">Cellulomonas gelida</name>
    <dbReference type="NCBI Taxonomy" id="1712"/>
    <lineage>
        <taxon>Bacteria</taxon>
        <taxon>Bacillati</taxon>
        <taxon>Actinomycetota</taxon>
        <taxon>Actinomycetes</taxon>
        <taxon>Micrococcales</taxon>
        <taxon>Cellulomonadaceae</taxon>
        <taxon>Cellulomonas</taxon>
    </lineage>
</organism>
<name>A0A4Y3KPU3_9CELL</name>
<dbReference type="InterPro" id="IPR037138">
    <property type="entry name" value="His_deacetylse_dom_sf"/>
</dbReference>
<dbReference type="InterPro" id="IPR023801">
    <property type="entry name" value="His_deacetylse_dom"/>
</dbReference>
<evidence type="ECO:0000256" key="2">
    <source>
        <dbReference type="ARBA" id="ARBA00005947"/>
    </source>
</evidence>
<sequence>MPSDLARDRPVRRKGSVEIDAVPARAGWSADVHRTLWHDTPHEVALVPARRDETHDETLDETHDETRRVAFDSVPRGCLGEGMTQRARVEWAPEMLRYDFGTGHPMAPDRLALTIGLADALGLLEHVDLVRAGIADDALLTTVHEPAYVAAVRRAADEGVRDEARGLGTADDPLFPSMHEASARVVQGTVDAALAVWRGECEHAVNITGGMHHAMPGAASGFCVYNDVAVAIHALLAQGAERVAYVDLDAHHGDGVQAVFWDDPRVLTVSVHESGRALFPGTGDPHETGGSAAPGSAVNLPLPSGAGDVGWLRAVDAVVPAVLRAFEPQVLVTQHGCDAHGLDPLSNLRVSVDAQRLAAQRLHDLAHELTGGRWLATGGGGYAIIDVVPRAWTHLIAVAAHRPIDPATPVPEAWRERVAAEYGREGPRLMTDGATPTFRSWGSGFDPSDDVDRAIRATRAMSFPLLGLDVDHD</sequence>
<dbReference type="PRINTS" id="PR01270">
    <property type="entry name" value="HDASUPER"/>
</dbReference>
<keyword evidence="7" id="KW-1185">Reference proteome</keyword>
<dbReference type="GO" id="GO:0004407">
    <property type="term" value="F:histone deacetylase activity"/>
    <property type="evidence" value="ECO:0007669"/>
    <property type="project" value="TreeGrafter"/>
</dbReference>
<feature type="domain" description="Histone deacetylase" evidence="5">
    <location>
        <begin position="104"/>
        <end position="397"/>
    </location>
</feature>
<evidence type="ECO:0000256" key="4">
    <source>
        <dbReference type="ARBA" id="ARBA00022627"/>
    </source>
</evidence>
<dbReference type="Gene3D" id="3.40.800.20">
    <property type="entry name" value="Histone deacetylase domain"/>
    <property type="match status" value="1"/>
</dbReference>
<dbReference type="PANTHER" id="PTHR10625">
    <property type="entry name" value="HISTONE DEACETYLASE HDAC1-RELATED"/>
    <property type="match status" value="1"/>
</dbReference>
<dbReference type="GO" id="GO:0045150">
    <property type="term" value="P:acetoin catabolic process"/>
    <property type="evidence" value="ECO:0007669"/>
    <property type="project" value="UniProtKB-UniPathway"/>
</dbReference>
<dbReference type="GO" id="GO:0040029">
    <property type="term" value="P:epigenetic regulation of gene expression"/>
    <property type="evidence" value="ECO:0007669"/>
    <property type="project" value="TreeGrafter"/>
</dbReference>
<dbReference type="Pfam" id="PF00850">
    <property type="entry name" value="Hist_deacetyl"/>
    <property type="match status" value="1"/>
</dbReference>
<evidence type="ECO:0000256" key="3">
    <source>
        <dbReference type="ARBA" id="ARBA00020218"/>
    </source>
</evidence>
<evidence type="ECO:0000313" key="7">
    <source>
        <dbReference type="Proteomes" id="UP000320461"/>
    </source>
</evidence>
<protein>
    <recommendedName>
        <fullName evidence="3">Acetoin utilization protein AcuC</fullName>
    </recommendedName>
</protein>